<comment type="subcellular location">
    <subcellularLocation>
        <location evidence="1">Nucleus membrane</location>
        <topology evidence="1">Single-pass membrane protein</topology>
    </subcellularLocation>
</comment>
<feature type="domain" description="NUP210 Ig-like" evidence="13">
    <location>
        <begin position="136"/>
        <end position="217"/>
    </location>
</feature>
<feature type="domain" description="NUP210 Ig-like" evidence="12">
    <location>
        <begin position="36"/>
        <end position="122"/>
    </location>
</feature>
<evidence type="ECO:0000259" key="14">
    <source>
        <dbReference type="Pfam" id="PF24902"/>
    </source>
</evidence>
<evidence type="ECO:0000259" key="12">
    <source>
        <dbReference type="Pfam" id="PF22967"/>
    </source>
</evidence>
<feature type="chain" id="PRO_5012384503" description="Nuclear pore membrane glycoprotein 210" evidence="11">
    <location>
        <begin position="16"/>
        <end position="2170"/>
    </location>
</feature>
<evidence type="ECO:0000259" key="15">
    <source>
        <dbReference type="Pfam" id="PF24991"/>
    </source>
</evidence>
<name>A0A078ANU1_STYLE</name>
<evidence type="ECO:0000256" key="8">
    <source>
        <dbReference type="ARBA" id="ARBA00023242"/>
    </source>
</evidence>
<feature type="compositionally biased region" description="Polar residues" evidence="9">
    <location>
        <begin position="2103"/>
        <end position="2137"/>
    </location>
</feature>
<organism evidence="16 17">
    <name type="scientific">Stylonychia lemnae</name>
    <name type="common">Ciliate</name>
    <dbReference type="NCBI Taxonomy" id="5949"/>
    <lineage>
        <taxon>Eukaryota</taxon>
        <taxon>Sar</taxon>
        <taxon>Alveolata</taxon>
        <taxon>Ciliophora</taxon>
        <taxon>Intramacronucleata</taxon>
        <taxon>Spirotrichea</taxon>
        <taxon>Stichotrichia</taxon>
        <taxon>Sporadotrichida</taxon>
        <taxon>Oxytrichidae</taxon>
        <taxon>Stylonychinae</taxon>
        <taxon>Stylonychia</taxon>
    </lineage>
</organism>
<feature type="domain" description="NUP210 Ig-like" evidence="14">
    <location>
        <begin position="1016"/>
        <end position="1091"/>
    </location>
</feature>
<dbReference type="InterPro" id="IPR055097">
    <property type="entry name" value="Ig_NUP210_2nd"/>
</dbReference>
<dbReference type="Pfam" id="PF22969">
    <property type="entry name" value="Ig_NUP210_2nd"/>
    <property type="match status" value="1"/>
</dbReference>
<dbReference type="Pfam" id="PF24902">
    <property type="entry name" value="Ig_NUP210_9th"/>
    <property type="match status" value="1"/>
</dbReference>
<feature type="domain" description="NUP210 fourth Ig-like" evidence="15">
    <location>
        <begin position="361"/>
        <end position="434"/>
    </location>
</feature>
<dbReference type="InParanoid" id="A0A078ANU1"/>
<feature type="signal peptide" evidence="11">
    <location>
        <begin position="1"/>
        <end position="15"/>
    </location>
</feature>
<feature type="transmembrane region" description="Helical" evidence="10">
    <location>
        <begin position="2021"/>
        <end position="2045"/>
    </location>
</feature>
<keyword evidence="17" id="KW-1185">Reference proteome</keyword>
<dbReference type="OMA" id="HNMYEGT"/>
<keyword evidence="3 10" id="KW-0812">Transmembrane</keyword>
<proteinExistence type="inferred from homology"/>
<reference evidence="16 17" key="1">
    <citation type="submission" date="2014-06" db="EMBL/GenBank/DDBJ databases">
        <authorList>
            <person name="Swart Estienne"/>
        </authorList>
    </citation>
    <scope>NUCLEOTIDE SEQUENCE [LARGE SCALE GENOMIC DNA]</scope>
    <source>
        <strain evidence="16 17">130c</strain>
    </source>
</reference>
<keyword evidence="4 11" id="KW-0732">Signal</keyword>
<evidence type="ECO:0000256" key="3">
    <source>
        <dbReference type="ARBA" id="ARBA00022692"/>
    </source>
</evidence>
<accession>A0A078ANU1</accession>
<evidence type="ECO:0000256" key="11">
    <source>
        <dbReference type="SAM" id="SignalP"/>
    </source>
</evidence>
<sequence>MVSALVLFLSSLVNSSGFYDANEREHIFGQGNKQISDINMLLPISHCTDCRKVAHNISAINGCFQWEVSHPNLIQIQPIQAKGYPDCANIAELSAVSQKPSKSLIWIQARDKSKNFMLLMRIQILDRSQDVKLSLAYDEEGNIFNSLEGFRFEWNIDSGTDIVKMVTTKEASHKQSEIKREMEFSKLHSDVLFLKGLRTGMATVSVRIMEQGYEEVLAAHVTLTITEPFVVIPQKTVYLLPTSKFQFKLAKVSLKNNDMQFFPIALPSRQYQWNIDAEQKADVGEDGLFFSKDKEGFVNLLVVDQFIANNTADGSVNIVFPHLLDIEIVDVTQEMVDERIVLTDDFSKSFTEQLGIKDWDSNWILVEGNYYLMKVFLFDRDKQPIHLTENLVFNNILDRNHFDIIRLNKINSEFIVRAKLHTQKDQRLQVVSILQDIKSEIAGYKYHVDQNRLRSEKEVKITLPVSIIHPTDLVLLPLLKNQEESRSGELWQLTAAGGSGFYSWSIIDTHVASISGSGLVRSKEIGTTQIIVRDNLNSRNKKSINVEVTPVFGLTWLEDHIEIEKDVEENFLSIIALDQQGRKFTNCTSVLTQFEVKGEGILLPVATNNTYEAITNYVSQNKDIMLVRQTFDENPNAMILSQAKNLKELNINREVLLFHNNFGICQRQKVMGIAEGLGRVKAYFSNYVSNQHSRLIESNYAEIASYYKLTTLHPSYKNFFTDLYTKNQVVTTDDQSFHKMYEENVYDIAFGSSAQWIVQGGTNFWKDIPEKYLVTEFHELYLDDNSLDKSVLQFENIQEQATLFKYALACQYPGDKYRLTRPHRFRVVLTQRNIQTRYLLRPAVHQLVIVIHCEPPKEVKLYWAQEEKNMNPQVYKHLPRHKLINGEKNHFVLVNSRHFIRSLMFDNTNNVFYNHSSILIDYASTNHTLLEVYPLKENYDEQVKDLIYDKRRVEVFNYTGTLYINAQSEGYIKRYLRGDKGYSFSFSSQTLDTESLNLDYPIKDRMRIEVVQNVDIQPKYKSLYIASENSFKFKILHGSGHFSVSLNNTDLADRHHIEGDRWITIYPKKEGPIEIRVEDIELPDAEIAVAEMLISDIMRLELDAPGTLIEQGSSMELNITAIDNYGRPFDDDQYKFMKFHIEIEITQQREKGLIAIQNSSNNRIFEAKGQEPGLYQVTAVSNKYRNPNIPHREDYYDRMRVVSDVLKIEVFPLLQIHPNTLLLTPLMRYTLQIVGGPSRSASTQSYHGGSVEIKFDIENKTVASVDVFREVTGLEVGDTRLYYEVIQLKSGSQGTEKRSIVSKKTIPIRVRLVTDIEIPYNNQRTVYSGSMIKMIGILKYFQETFTHGIAPISYNWNCSNPNILSLNIPSKADIKQSQVLTTTLIMAQKKIRDNEQNYNDAVFLTTFNSSTIYSIGGKQGEALVSLQLAIEYPQKYKYDKNWFGTKIIVRVNEKLTVDVPEYINNQEKQTHLYLLPPNAFTKIETNKRTRLRLGYSQQSVYDYSTNTYQYKDSTTPIITLINDEAIKTFDKYGKVTVIIEENQAFSDQVVMLNVFITDIYNMACKDAYQALSFPLGSTMNIPIKFQNEHAHSFAKNIEGIEVGIELSHPRVVSAQLDQYNQTVIMRAEGSGECNVIIYLVKQPHIYDVYRVRVSSVVKPYSPVQLHVGGQVTFKIMDSNSADYSAKKDSSTVWSSNNPSVLDINQATGEARGLSEGRAEILLSNHISAASIAQVSRVKHAEVDDQSRKLLVINTDEQTRDLRIRFKLFLHDQIEELTPTVQFDGITLIKQNVGILCESEHPQLVEARAEINELEGFFCVLSFRGSSQKQIPRSTKIYLTVFAPHPSKPDDIKSALYRERIMSFEVPFVSKIKIESYYRNGVSLNKDHRTSSIKIYSNTHFNVHIENQRDSDIGYDLVRYRVNKTDEESTEYQLHITVPREITHDFTSNIILTHPTTGIRTVIPVIFQSREGDTQQYKYSSSSDEDGVLSGLKNLFSTGDHQAQKPTERTERTQYDREGNQLISYIGIPILCFVVFLFVMTTIFGFDAGVTHLFQYFHQDMISDIWNCRWPSKNRRQQQFREGRRPGPYGGSGDRSIFQGGPNYGTSSVRSSNVIRPQFPNKQSSFMQNSSNYGSPQQRFRGGQTGAVNLDRMNYSQGSNMQNKSIFGSNY</sequence>
<dbReference type="PANTHER" id="PTHR23019:SF0">
    <property type="entry name" value="NUCLEAR PORE MEMBRANE GLYCOPROTEIN 210"/>
    <property type="match status" value="1"/>
</dbReference>
<dbReference type="PANTHER" id="PTHR23019">
    <property type="entry name" value="NUCLEAR PORE MEMBRANE GLYCOPROTEIN GP210-RELATED"/>
    <property type="match status" value="1"/>
</dbReference>
<evidence type="ECO:0000313" key="16">
    <source>
        <dbReference type="EMBL" id="CDW83601.1"/>
    </source>
</evidence>
<protein>
    <recommendedName>
        <fullName evidence="18">Nuclear pore membrane glycoprotein 210</fullName>
    </recommendedName>
</protein>
<comment type="similarity">
    <text evidence="2">Belongs to the NUP210 family.</text>
</comment>
<dbReference type="Proteomes" id="UP000039865">
    <property type="component" value="Unassembled WGS sequence"/>
</dbReference>
<dbReference type="Pfam" id="PF26182">
    <property type="entry name" value="Ig_NUP210_5th"/>
    <property type="match status" value="1"/>
</dbReference>
<dbReference type="InterPro" id="IPR056899">
    <property type="entry name" value="Ig_NUP210_9th"/>
</dbReference>
<evidence type="ECO:0000256" key="6">
    <source>
        <dbReference type="ARBA" id="ARBA00023136"/>
    </source>
</evidence>
<dbReference type="EMBL" id="CCKQ01011994">
    <property type="protein sequence ID" value="CDW83601.1"/>
    <property type="molecule type" value="Genomic_DNA"/>
</dbReference>
<dbReference type="InterPro" id="IPR056897">
    <property type="entry name" value="Ig_NUP210_4th"/>
</dbReference>
<dbReference type="GO" id="GO:0031965">
    <property type="term" value="C:nuclear membrane"/>
    <property type="evidence" value="ECO:0007669"/>
    <property type="project" value="UniProtKB-SubCell"/>
</dbReference>
<evidence type="ECO:0000256" key="1">
    <source>
        <dbReference type="ARBA" id="ARBA00004590"/>
    </source>
</evidence>
<evidence type="ECO:0000259" key="13">
    <source>
        <dbReference type="Pfam" id="PF22969"/>
    </source>
</evidence>
<evidence type="ECO:0000256" key="4">
    <source>
        <dbReference type="ARBA" id="ARBA00022729"/>
    </source>
</evidence>
<dbReference type="SUPFAM" id="SSF49373">
    <property type="entry name" value="Invasin/intimin cell-adhesion fragments"/>
    <property type="match status" value="1"/>
</dbReference>
<keyword evidence="6 10" id="KW-0472">Membrane</keyword>
<evidence type="ECO:0000256" key="5">
    <source>
        <dbReference type="ARBA" id="ARBA00022989"/>
    </source>
</evidence>
<evidence type="ECO:0008006" key="18">
    <source>
        <dbReference type="Google" id="ProtNLM"/>
    </source>
</evidence>
<evidence type="ECO:0000256" key="2">
    <source>
        <dbReference type="ARBA" id="ARBA00007313"/>
    </source>
</evidence>
<dbReference type="InterPro" id="IPR055096">
    <property type="entry name" value="Ig_NUP210_1st"/>
</dbReference>
<evidence type="ECO:0000256" key="7">
    <source>
        <dbReference type="ARBA" id="ARBA00023180"/>
    </source>
</evidence>
<dbReference type="Pfam" id="PF24991">
    <property type="entry name" value="Ig_NUP210_4th"/>
    <property type="match status" value="1"/>
</dbReference>
<dbReference type="OrthoDB" id="361283at2759"/>
<dbReference type="Gene3D" id="2.60.40.1080">
    <property type="match status" value="1"/>
</dbReference>
<evidence type="ECO:0000256" key="10">
    <source>
        <dbReference type="SAM" id="Phobius"/>
    </source>
</evidence>
<keyword evidence="5 10" id="KW-1133">Transmembrane helix</keyword>
<feature type="region of interest" description="Disordered" evidence="9">
    <location>
        <begin position="2075"/>
        <end position="2142"/>
    </location>
</feature>
<gene>
    <name evidence="16" type="primary">Contig130.g154</name>
    <name evidence="16" type="ORF">STYLEM_12649</name>
</gene>
<dbReference type="InterPro" id="IPR045197">
    <property type="entry name" value="NUP210-like"/>
</dbReference>
<evidence type="ECO:0000256" key="9">
    <source>
        <dbReference type="SAM" id="MobiDB-lite"/>
    </source>
</evidence>
<evidence type="ECO:0000313" key="17">
    <source>
        <dbReference type="Proteomes" id="UP000039865"/>
    </source>
</evidence>
<dbReference type="Pfam" id="PF22967">
    <property type="entry name" value="Ig_NUP210_1st"/>
    <property type="match status" value="1"/>
</dbReference>
<keyword evidence="7" id="KW-0325">Glycoprotein</keyword>
<keyword evidence="8" id="KW-0539">Nucleus</keyword>
<dbReference type="InterPro" id="IPR008964">
    <property type="entry name" value="Invasin/intimin_cell_adhesion"/>
</dbReference>